<dbReference type="InParanoid" id="F2TWQ6"/>
<name>F2TWQ6_SALR5</name>
<keyword evidence="2" id="KW-0472">Membrane</keyword>
<feature type="region of interest" description="Disordered" evidence="1">
    <location>
        <begin position="97"/>
        <end position="137"/>
    </location>
</feature>
<dbReference type="GeneID" id="16067833"/>
<dbReference type="AlphaFoldDB" id="F2TWQ6"/>
<protein>
    <submittedName>
        <fullName evidence="3">Uncharacterized protein</fullName>
    </submittedName>
</protein>
<dbReference type="RefSeq" id="XP_004999071.1">
    <property type="nucleotide sequence ID" value="XM_004999014.1"/>
</dbReference>
<gene>
    <name evidence="3" type="ORF">PTSG_11598</name>
</gene>
<dbReference type="EMBL" id="GL832955">
    <property type="protein sequence ID" value="EGD72502.1"/>
    <property type="molecule type" value="Genomic_DNA"/>
</dbReference>
<evidence type="ECO:0000313" key="3">
    <source>
        <dbReference type="EMBL" id="EGD72502.1"/>
    </source>
</evidence>
<keyword evidence="2" id="KW-1133">Transmembrane helix</keyword>
<accession>F2TWQ6</accession>
<keyword evidence="2" id="KW-0812">Transmembrane</keyword>
<reference evidence="3" key="1">
    <citation type="submission" date="2009-08" db="EMBL/GenBank/DDBJ databases">
        <title>Annotation of Salpingoeca rosetta.</title>
        <authorList>
            <consortium name="The Broad Institute Genome Sequencing Platform"/>
            <person name="Russ C."/>
            <person name="Cuomo C."/>
            <person name="Burger G."/>
            <person name="Gray M.W."/>
            <person name="Holland P.W.H."/>
            <person name="King N."/>
            <person name="Lang F.B.F."/>
            <person name="Roger A.J."/>
            <person name="Ruiz-Trillo I."/>
            <person name="Young S.K."/>
            <person name="Zeng Q."/>
            <person name="Gargeya S."/>
            <person name="Alvarado L."/>
            <person name="Berlin A."/>
            <person name="Chapman S.B."/>
            <person name="Chen Z."/>
            <person name="Freedman E."/>
            <person name="Gellesch M."/>
            <person name="Goldberg J."/>
            <person name="Griggs A."/>
            <person name="Gujja S."/>
            <person name="Heilman E."/>
            <person name="Heiman D."/>
            <person name="Howarth C."/>
            <person name="Mehta T."/>
            <person name="Neiman D."/>
            <person name="Pearson M."/>
            <person name="Roberts A."/>
            <person name="Saif S."/>
            <person name="Shea T."/>
            <person name="Shenoy N."/>
            <person name="Sisk P."/>
            <person name="Stolte C."/>
            <person name="Sykes S."/>
            <person name="White J."/>
            <person name="Yandava C."/>
            <person name="Haas B."/>
            <person name="Nusbaum C."/>
            <person name="Birren B."/>
        </authorList>
    </citation>
    <scope>NUCLEOTIDE SEQUENCE [LARGE SCALE GENOMIC DNA]</scope>
    <source>
        <strain evidence="3">ATCC 50818</strain>
    </source>
</reference>
<feature type="transmembrane region" description="Helical" evidence="2">
    <location>
        <begin position="52"/>
        <end position="70"/>
    </location>
</feature>
<evidence type="ECO:0000256" key="2">
    <source>
        <dbReference type="SAM" id="Phobius"/>
    </source>
</evidence>
<dbReference type="KEGG" id="sre:PTSG_11598"/>
<proteinExistence type="predicted"/>
<organism evidence="4">
    <name type="scientific">Salpingoeca rosetta (strain ATCC 50818 / BSB-021)</name>
    <dbReference type="NCBI Taxonomy" id="946362"/>
    <lineage>
        <taxon>Eukaryota</taxon>
        <taxon>Choanoflagellata</taxon>
        <taxon>Craspedida</taxon>
        <taxon>Salpingoecidae</taxon>
        <taxon>Salpingoeca</taxon>
    </lineage>
</organism>
<evidence type="ECO:0000313" key="4">
    <source>
        <dbReference type="Proteomes" id="UP000007799"/>
    </source>
</evidence>
<sequence>MLARQVARLSRVARHLKADNSPIAFSKTRASKTTLYDTLGLPKEKENVRSPYIVLAFGVVLCGSMIYKFATTDADTKKKYFEQELTAPLDMLKSAVAPNAEEQAAEPTAEQAAVTNTTNSNSNKSVQAAANSSSSSS</sequence>
<keyword evidence="4" id="KW-1185">Reference proteome</keyword>
<dbReference type="Proteomes" id="UP000007799">
    <property type="component" value="Unassembled WGS sequence"/>
</dbReference>
<evidence type="ECO:0000256" key="1">
    <source>
        <dbReference type="SAM" id="MobiDB-lite"/>
    </source>
</evidence>